<name>A0A9E7KB34_9LILI</name>
<dbReference type="GO" id="GO:0019888">
    <property type="term" value="F:protein phosphatase regulator activity"/>
    <property type="evidence" value="ECO:0007669"/>
    <property type="project" value="UniProtKB-UniRule"/>
</dbReference>
<gene>
    <name evidence="2" type="ORF">MUK42_21884</name>
</gene>
<organism evidence="2 3">
    <name type="scientific">Musa troglodytarum</name>
    <name type="common">fe'i banana</name>
    <dbReference type="NCBI Taxonomy" id="320322"/>
    <lineage>
        <taxon>Eukaryota</taxon>
        <taxon>Viridiplantae</taxon>
        <taxon>Streptophyta</taxon>
        <taxon>Embryophyta</taxon>
        <taxon>Tracheophyta</taxon>
        <taxon>Spermatophyta</taxon>
        <taxon>Magnoliopsida</taxon>
        <taxon>Liliopsida</taxon>
        <taxon>Zingiberales</taxon>
        <taxon>Musaceae</taxon>
        <taxon>Musa</taxon>
    </lineage>
</organism>
<dbReference type="GO" id="GO:0000159">
    <property type="term" value="C:protein phosphatase type 2A complex"/>
    <property type="evidence" value="ECO:0007669"/>
    <property type="project" value="UniProtKB-UniRule"/>
</dbReference>
<dbReference type="InterPro" id="IPR002554">
    <property type="entry name" value="PP2A_B56"/>
</dbReference>
<dbReference type="PANTHER" id="PTHR10257">
    <property type="entry name" value="SERINE/THREONINE PROTEIN PHOSPHATASE 2A PP2A REGULATORY SUBUNIT B"/>
    <property type="match status" value="1"/>
</dbReference>
<dbReference type="SUPFAM" id="SSF48371">
    <property type="entry name" value="ARM repeat"/>
    <property type="match status" value="1"/>
</dbReference>
<reference evidence="2" key="1">
    <citation type="submission" date="2022-05" db="EMBL/GenBank/DDBJ databases">
        <title>The Musa troglodytarum L. genome provides insights into the mechanism of non-climacteric behaviour and enrichment of carotenoids.</title>
        <authorList>
            <person name="Wang J."/>
        </authorList>
    </citation>
    <scope>NUCLEOTIDE SEQUENCE</scope>
    <source>
        <tissue evidence="2">Leaf</tissue>
    </source>
</reference>
<dbReference type="PIRSF" id="PIRSF028043">
    <property type="entry name" value="PP2A_B56"/>
    <property type="match status" value="1"/>
</dbReference>
<dbReference type="PANTHER" id="PTHR10257:SF3">
    <property type="entry name" value="SERINE_THREONINE-PROTEIN PHOSPHATASE 2A 56 KDA REGULATORY SUBUNIT GAMMA ISOFORM"/>
    <property type="match status" value="1"/>
</dbReference>
<accession>A0A9E7KB34</accession>
<dbReference type="Pfam" id="PF01603">
    <property type="entry name" value="B56"/>
    <property type="match status" value="1"/>
</dbReference>
<sequence>MLNRIIKRGAPKLPKADANEPPAVVVGHVSRAAAGCDTSSVPSIEALPLFRDVPAGERQSLFIRKLRLCAVVFDFSDMITLRCAREREVKRRNLAELIDFVQSSSGRLAEPVQEELVRTIAANIFRCPPPVAHENTGSEAAAADPEEENIFLDPAWPHLQLVYELLLRYVVSSDTDAKVAKRFIDHAFVLRVLDLFDSGDPREREYLKTILHRIYGKFMVHRPFIRKAISNIFYRFIFETERHSGIGELLEILGSIINGFALPMKEEHKLFLVRVLIPLHKTKPAGVYHHQLAYCTTQFVEKDCKLAVTVIRGLLKYWPVTNCQKELLFLGELEEVLETTQPSEFQQCMVPLFKQISRCLNSSHFQLFGARKFNIYIVPQVTSQTLPLKLVRYDIVNTQC</sequence>
<dbReference type="GO" id="GO:0007165">
    <property type="term" value="P:signal transduction"/>
    <property type="evidence" value="ECO:0007669"/>
    <property type="project" value="InterPro"/>
</dbReference>
<dbReference type="AlphaFoldDB" id="A0A9E7KB34"/>
<proteinExistence type="inferred from homology"/>
<keyword evidence="3" id="KW-1185">Reference proteome</keyword>
<evidence type="ECO:0000256" key="1">
    <source>
        <dbReference type="PIRNR" id="PIRNR028043"/>
    </source>
</evidence>
<dbReference type="FunFam" id="1.25.10.10:FF:000353">
    <property type="entry name" value="Serine/threonine-protein phosphatase 2A 56 kDa regulatory subunit"/>
    <property type="match status" value="1"/>
</dbReference>
<evidence type="ECO:0000313" key="3">
    <source>
        <dbReference type="Proteomes" id="UP001055439"/>
    </source>
</evidence>
<dbReference type="InterPro" id="IPR016024">
    <property type="entry name" value="ARM-type_fold"/>
</dbReference>
<dbReference type="EMBL" id="CP097508">
    <property type="protein sequence ID" value="URE13568.1"/>
    <property type="molecule type" value="Genomic_DNA"/>
</dbReference>
<dbReference type="InterPro" id="IPR011989">
    <property type="entry name" value="ARM-like"/>
</dbReference>
<comment type="similarity">
    <text evidence="1">Belongs to the phosphatase 2A regulatory subunit.</text>
</comment>
<evidence type="ECO:0000313" key="2">
    <source>
        <dbReference type="EMBL" id="URE13568.1"/>
    </source>
</evidence>
<dbReference type="OrthoDB" id="10264446at2759"/>
<protein>
    <recommendedName>
        <fullName evidence="1">Serine/threonine protein phosphatase 2A regulatory subunit</fullName>
    </recommendedName>
</protein>
<comment type="function">
    <text evidence="1">The B regulatory subunit might modulate substrate selectivity and catalytic activity, and also might direct the localization of the catalytic enzyme to a particular subcellular compartment.</text>
</comment>
<dbReference type="Gene3D" id="1.25.10.10">
    <property type="entry name" value="Leucine-rich Repeat Variant"/>
    <property type="match status" value="1"/>
</dbReference>
<dbReference type="Proteomes" id="UP001055439">
    <property type="component" value="Chromosome 6"/>
</dbReference>